<feature type="region of interest" description="Disordered" evidence="1">
    <location>
        <begin position="66"/>
        <end position="89"/>
    </location>
</feature>
<dbReference type="Pfam" id="PF14891">
    <property type="entry name" value="Peptidase_M91"/>
    <property type="match status" value="1"/>
</dbReference>
<dbReference type="EMBL" id="JAAZQD010000002">
    <property type="protein sequence ID" value="NKZ38415.1"/>
    <property type="molecule type" value="Genomic_DNA"/>
</dbReference>
<reference evidence="2 3" key="1">
    <citation type="journal article" date="2017" name="Int. J. Syst. Evol. Microbiol.">
        <title>Oleiagrimonas citrea sp. nov., a marine bacterium isolated from tidal flat sediment and emended description of the genus Oleiagrimonas Fang et al. 2015 and Oleiagrimonas soli.</title>
        <authorList>
            <person name="Yang S.H."/>
            <person name="Seo H.S."/>
            <person name="Seong C.N."/>
            <person name="Kwon K.K."/>
        </authorList>
    </citation>
    <scope>NUCLEOTIDE SEQUENCE [LARGE SCALE GENOMIC DNA]</scope>
    <source>
        <strain evidence="2 3">MEBiC09124</strain>
    </source>
</reference>
<evidence type="ECO:0000313" key="2">
    <source>
        <dbReference type="EMBL" id="NKZ38415.1"/>
    </source>
</evidence>
<evidence type="ECO:0008006" key="4">
    <source>
        <dbReference type="Google" id="ProtNLM"/>
    </source>
</evidence>
<feature type="compositionally biased region" description="Polar residues" evidence="1">
    <location>
        <begin position="70"/>
        <end position="80"/>
    </location>
</feature>
<evidence type="ECO:0000313" key="3">
    <source>
        <dbReference type="Proteomes" id="UP000541636"/>
    </source>
</evidence>
<gene>
    <name evidence="2" type="ORF">HF690_05515</name>
</gene>
<keyword evidence="3" id="KW-1185">Reference proteome</keyword>
<comment type="caution">
    <text evidence="2">The sequence shown here is derived from an EMBL/GenBank/DDBJ whole genome shotgun (WGS) entry which is preliminary data.</text>
</comment>
<sequence length="300" mass="33856">MPNVTKEQLQAGRRNLRAADHGVVSPKYSGIRARRGMVQSAAEYYDHMLETRRAITRLDSKPVGSRMLSELNSRTSTVSPPTDRHNAYTPNTSVDIYAHDRRGHHHAPRTTMFGGADLQAAEARMAYRYKGVSGPGQASEVKFDAFATNDRGDAFVGPQRRAIGLGHELVHAWRASHGMAVSPPEVSMDRHEPLLHPTNEHGQSAKDILDMGMRLKEEFETVGLEPTPRMRHRFQPTENLLRHEHGLTARRHYSGYRPGSMDGDLDVADRFTDTRSMKQKYWDSPTPLSPMRRIIKNLTD</sequence>
<proteinExistence type="predicted"/>
<dbReference type="InterPro" id="IPR028208">
    <property type="entry name" value="Effector_pro_NleD-like"/>
</dbReference>
<dbReference type="Proteomes" id="UP000541636">
    <property type="component" value="Unassembled WGS sequence"/>
</dbReference>
<organism evidence="2 3">
    <name type="scientific">Oleiagrimonas citrea</name>
    <dbReference type="NCBI Taxonomy" id="1665687"/>
    <lineage>
        <taxon>Bacteria</taxon>
        <taxon>Pseudomonadati</taxon>
        <taxon>Pseudomonadota</taxon>
        <taxon>Gammaproteobacteria</taxon>
        <taxon>Lysobacterales</taxon>
        <taxon>Rhodanobacteraceae</taxon>
        <taxon>Oleiagrimonas</taxon>
    </lineage>
</organism>
<name>A0A846ZJE0_9GAMM</name>
<protein>
    <recommendedName>
        <fullName evidence="4">Effector protein</fullName>
    </recommendedName>
</protein>
<accession>A0A846ZJE0</accession>
<dbReference type="AlphaFoldDB" id="A0A846ZJE0"/>
<evidence type="ECO:0000256" key="1">
    <source>
        <dbReference type="SAM" id="MobiDB-lite"/>
    </source>
</evidence>
<dbReference type="RefSeq" id="WP_113064272.1">
    <property type="nucleotide sequence ID" value="NZ_JAAZQD010000002.1"/>
</dbReference>